<accession>A0A9W6VA79</accession>
<comment type="caution">
    <text evidence="3">The sequence shown here is derived from an EMBL/GenBank/DDBJ whole genome shotgun (WGS) entry which is preliminary data.</text>
</comment>
<protein>
    <recommendedName>
        <fullName evidence="2">4Fe-4S Wbl-type domain-containing protein</fullName>
    </recommendedName>
</protein>
<evidence type="ECO:0000259" key="2">
    <source>
        <dbReference type="PROSITE" id="PS51674"/>
    </source>
</evidence>
<dbReference type="EMBL" id="BSSD01000008">
    <property type="protein sequence ID" value="GLW94037.1"/>
    <property type="molecule type" value="Genomic_DNA"/>
</dbReference>
<reference evidence="3" key="1">
    <citation type="submission" date="2023-02" db="EMBL/GenBank/DDBJ databases">
        <title>Actinokineospora globicatena NBRC 15670.</title>
        <authorList>
            <person name="Ichikawa N."/>
            <person name="Sato H."/>
            <person name="Tonouchi N."/>
        </authorList>
    </citation>
    <scope>NUCLEOTIDE SEQUENCE</scope>
    <source>
        <strain evidence="3">NBRC 15670</strain>
    </source>
</reference>
<evidence type="ECO:0000313" key="4">
    <source>
        <dbReference type="Proteomes" id="UP001165042"/>
    </source>
</evidence>
<evidence type="ECO:0000313" key="3">
    <source>
        <dbReference type="EMBL" id="GLW94037.1"/>
    </source>
</evidence>
<feature type="compositionally biased region" description="Basic and acidic residues" evidence="1">
    <location>
        <begin position="73"/>
        <end position="83"/>
    </location>
</feature>
<sequence>MTTLVALRAPRWHVHAACRSADREVDWTDTEPGSNSAEDCRAICHPCPVHLTCAIPALTTDERYGVWGAMDPSRPRSTERCRCSDSSMSTTPDTSQRTRRQQQHEAVDVVFEINLVDGTEAERLAIQQAAVIRNIVRWCRPNGNSA</sequence>
<organism evidence="3 4">
    <name type="scientific">Actinokineospora globicatena</name>
    <dbReference type="NCBI Taxonomy" id="103729"/>
    <lineage>
        <taxon>Bacteria</taxon>
        <taxon>Bacillati</taxon>
        <taxon>Actinomycetota</taxon>
        <taxon>Actinomycetes</taxon>
        <taxon>Pseudonocardiales</taxon>
        <taxon>Pseudonocardiaceae</taxon>
        <taxon>Actinokineospora</taxon>
    </lineage>
</organism>
<name>A0A9W6VA79_9PSEU</name>
<feature type="region of interest" description="Disordered" evidence="1">
    <location>
        <begin position="69"/>
        <end position="104"/>
    </location>
</feature>
<dbReference type="PROSITE" id="PS51674">
    <property type="entry name" value="4FE4S_WBL"/>
    <property type="match status" value="1"/>
</dbReference>
<dbReference type="Proteomes" id="UP001165042">
    <property type="component" value="Unassembled WGS sequence"/>
</dbReference>
<dbReference type="Pfam" id="PF02467">
    <property type="entry name" value="Whib"/>
    <property type="match status" value="1"/>
</dbReference>
<proteinExistence type="predicted"/>
<gene>
    <name evidence="3" type="ORF">Aglo03_48530</name>
</gene>
<dbReference type="InterPro" id="IPR034768">
    <property type="entry name" value="4FE4S_WBL"/>
</dbReference>
<evidence type="ECO:0000256" key="1">
    <source>
        <dbReference type="SAM" id="MobiDB-lite"/>
    </source>
</evidence>
<feature type="compositionally biased region" description="Low complexity" evidence="1">
    <location>
        <begin position="84"/>
        <end position="95"/>
    </location>
</feature>
<feature type="domain" description="4Fe-4S Wbl-type" evidence="2">
    <location>
        <begin position="17"/>
        <end position="77"/>
    </location>
</feature>
<keyword evidence="4" id="KW-1185">Reference proteome</keyword>
<dbReference type="AlphaFoldDB" id="A0A9W6VA79"/>